<name>A0ABT3H1K5_9RHOB</name>
<comment type="caution">
    <text evidence="2">The sequence shown here is derived from an EMBL/GenBank/DDBJ whole genome shotgun (WGS) entry which is preliminary data.</text>
</comment>
<gene>
    <name evidence="2" type="ORF">OKW52_15295</name>
</gene>
<keyword evidence="1" id="KW-0732">Signal</keyword>
<evidence type="ECO:0008006" key="4">
    <source>
        <dbReference type="Google" id="ProtNLM"/>
    </source>
</evidence>
<organism evidence="2 3">
    <name type="scientific">Pararhodobacter zhoushanensis</name>
    <dbReference type="NCBI Taxonomy" id="2479545"/>
    <lineage>
        <taxon>Bacteria</taxon>
        <taxon>Pseudomonadati</taxon>
        <taxon>Pseudomonadota</taxon>
        <taxon>Alphaproteobacteria</taxon>
        <taxon>Rhodobacterales</taxon>
        <taxon>Paracoccaceae</taxon>
        <taxon>Pararhodobacter</taxon>
    </lineage>
</organism>
<protein>
    <recommendedName>
        <fullName evidence="4">SmpA / OmlA family protein</fullName>
    </recommendedName>
</protein>
<feature type="chain" id="PRO_5046785332" description="SmpA / OmlA family protein" evidence="1">
    <location>
        <begin position="22"/>
        <end position="89"/>
    </location>
</feature>
<dbReference type="Proteomes" id="UP001208938">
    <property type="component" value="Unassembled WGS sequence"/>
</dbReference>
<keyword evidence="3" id="KW-1185">Reference proteome</keyword>
<accession>A0ABT3H1K5</accession>
<proteinExistence type="predicted"/>
<dbReference type="RefSeq" id="WP_127107529.1">
    <property type="nucleotide sequence ID" value="NZ_JAPDFL010000001.1"/>
</dbReference>
<feature type="signal peptide" evidence="1">
    <location>
        <begin position="1"/>
        <end position="21"/>
    </location>
</feature>
<evidence type="ECO:0000256" key="1">
    <source>
        <dbReference type="SAM" id="SignalP"/>
    </source>
</evidence>
<reference evidence="2 3" key="1">
    <citation type="submission" date="2022-10" db="EMBL/GenBank/DDBJ databases">
        <title>Pararhodobacter sp. nov., isolated from marine algae.</title>
        <authorList>
            <person name="Choi B.J."/>
            <person name="Kim J.M."/>
            <person name="Lee J.K."/>
            <person name="Choi D.G."/>
            <person name="Jeon C.O."/>
        </authorList>
    </citation>
    <scope>NUCLEOTIDE SEQUENCE [LARGE SCALE GENOMIC DNA]</scope>
    <source>
        <strain evidence="2 3">ZQ420</strain>
    </source>
</reference>
<dbReference type="EMBL" id="JAPDFL010000001">
    <property type="protein sequence ID" value="MCW1933583.1"/>
    <property type="molecule type" value="Genomic_DNA"/>
</dbReference>
<evidence type="ECO:0000313" key="2">
    <source>
        <dbReference type="EMBL" id="MCW1933583.1"/>
    </source>
</evidence>
<evidence type="ECO:0000313" key="3">
    <source>
        <dbReference type="Proteomes" id="UP001208938"/>
    </source>
</evidence>
<sequence length="89" mass="9752">MMYNRSLAVAALLLVSACVSTPENPNGPSYLAELPEGLAQTAAPGQDLDRVRIMPDDGCYWYEYTNIVETTMLPLRTSEGRPICSRAQS</sequence>
<dbReference type="PROSITE" id="PS51257">
    <property type="entry name" value="PROKAR_LIPOPROTEIN"/>
    <property type="match status" value="1"/>
</dbReference>